<dbReference type="GO" id="GO:0046982">
    <property type="term" value="F:protein heterodimerization activity"/>
    <property type="evidence" value="ECO:0007669"/>
    <property type="project" value="InterPro"/>
</dbReference>
<evidence type="ECO:0000313" key="4">
    <source>
        <dbReference type="Proteomes" id="UP000038045"/>
    </source>
</evidence>
<dbReference type="AlphaFoldDB" id="A0A0N4ZF73"/>
<protein>
    <recommendedName>
        <fullName evidence="2">Multifunctional methyltransferase subunit TRM112-like protein</fullName>
    </recommendedName>
    <alternativeName>
        <fullName evidence="3">tRNA methyltransferase 112 homolog</fullName>
    </alternativeName>
</protein>
<evidence type="ECO:0000256" key="2">
    <source>
        <dbReference type="ARBA" id="ARBA00019989"/>
    </source>
</evidence>
<dbReference type="Proteomes" id="UP000038045">
    <property type="component" value="Unplaced"/>
</dbReference>
<dbReference type="GO" id="GO:0070476">
    <property type="term" value="P:rRNA (guanine-N7)-methylation"/>
    <property type="evidence" value="ECO:0007669"/>
    <property type="project" value="TreeGrafter"/>
</dbReference>
<dbReference type="Pfam" id="PF03966">
    <property type="entry name" value="Trm112p"/>
    <property type="match status" value="1"/>
</dbReference>
<accession>A0A0N4ZF73</accession>
<evidence type="ECO:0000256" key="3">
    <source>
        <dbReference type="ARBA" id="ARBA00030516"/>
    </source>
</evidence>
<dbReference type="GO" id="GO:0030488">
    <property type="term" value="P:tRNA methylation"/>
    <property type="evidence" value="ECO:0007669"/>
    <property type="project" value="TreeGrafter"/>
</dbReference>
<reference evidence="5" key="1">
    <citation type="submission" date="2017-02" db="UniProtKB">
        <authorList>
            <consortium name="WormBaseParasite"/>
        </authorList>
    </citation>
    <scope>IDENTIFICATION</scope>
</reference>
<dbReference type="PANTHER" id="PTHR12773">
    <property type="entry name" value="UPF0315 PROTEIN-RELATED"/>
    <property type="match status" value="1"/>
</dbReference>
<proteinExistence type="inferred from homology"/>
<sequence length="117" mass="13216">MSSRLLKGVQNGYPLKLETTNVEKTTVTYDEETVKRLYFKIDYPALLLAVEACGEKDILPSEVPQDPHNDSEFLQKIHHAINEINVVEGKLICPESGREFPIKMGIPNMTVNEDECP</sequence>
<organism evidence="4 5">
    <name type="scientific">Parastrongyloides trichosuri</name>
    <name type="common">Possum-specific nematode worm</name>
    <dbReference type="NCBI Taxonomy" id="131310"/>
    <lineage>
        <taxon>Eukaryota</taxon>
        <taxon>Metazoa</taxon>
        <taxon>Ecdysozoa</taxon>
        <taxon>Nematoda</taxon>
        <taxon>Chromadorea</taxon>
        <taxon>Rhabditida</taxon>
        <taxon>Tylenchina</taxon>
        <taxon>Panagrolaimomorpha</taxon>
        <taxon>Strongyloidoidea</taxon>
        <taxon>Strongyloididae</taxon>
        <taxon>Parastrongyloides</taxon>
    </lineage>
</organism>
<evidence type="ECO:0000256" key="1">
    <source>
        <dbReference type="ARBA" id="ARBA00007980"/>
    </source>
</evidence>
<dbReference type="PANTHER" id="PTHR12773:SF0">
    <property type="entry name" value="MULTIFUNCTIONAL METHYLTRANSFERASE SUBUNIT TRM112-LIKE PROTEIN"/>
    <property type="match status" value="1"/>
</dbReference>
<comment type="similarity">
    <text evidence="1">Belongs to the TRM112 family.</text>
</comment>
<dbReference type="WBParaSite" id="PTRK_0000640400.1">
    <property type="protein sequence ID" value="PTRK_0000640400.1"/>
    <property type="gene ID" value="PTRK_0000640400"/>
</dbReference>
<dbReference type="InterPro" id="IPR005651">
    <property type="entry name" value="Trm112-like"/>
</dbReference>
<dbReference type="STRING" id="131310.A0A0N4ZF73"/>
<dbReference type="SUPFAM" id="SSF158997">
    <property type="entry name" value="Trm112p-like"/>
    <property type="match status" value="1"/>
</dbReference>
<dbReference type="InterPro" id="IPR039127">
    <property type="entry name" value="Trm112"/>
</dbReference>
<keyword evidence="4" id="KW-1185">Reference proteome</keyword>
<evidence type="ECO:0000313" key="5">
    <source>
        <dbReference type="WBParaSite" id="PTRK_0000640400.1"/>
    </source>
</evidence>
<dbReference type="Gene3D" id="2.20.25.10">
    <property type="match status" value="1"/>
</dbReference>
<name>A0A0N4ZF73_PARTI</name>